<accession>M1VKB3</accession>
<dbReference type="eggNOG" id="KOG1572">
    <property type="taxonomic scope" value="Eukaryota"/>
</dbReference>
<sequence>MSRSSATKAETLATLSPPESFGIVEQGVYRANLPHPLSFPFLKHLNLKTVLMLSQESPTRVVTQFFEDNQVELVQLGMRVFKPTEASWKPCSEELVKEALETVLCRAAHPLLICGASGVHAVGVVVGCLRKLQGWSLSSIVNEYRSYAGTKTRYVDEQFIELFDIDLVQVPADPERVYLPSWYHVYQQFAEEDRQRFRSASARGEITRDGILSHATLSYWKYYFATCTAPLCSSELACDRSDSA</sequence>
<dbReference type="Proteomes" id="UP000007014">
    <property type="component" value="Chromosome 16"/>
</dbReference>
<keyword evidence="2" id="KW-0963">Cytoplasm</keyword>
<reference evidence="4 5" key="2">
    <citation type="journal article" date="2007" name="BMC Biol.">
        <title>A 100%-complete sequence reveals unusually simple genomic features in the hot-spring red alga Cyanidioschyzon merolae.</title>
        <authorList>
            <person name="Nozaki H."/>
            <person name="Takano H."/>
            <person name="Misumi O."/>
            <person name="Terasawa K."/>
            <person name="Matsuzaki M."/>
            <person name="Maruyama S."/>
            <person name="Nishida K."/>
            <person name="Yagisawa F."/>
            <person name="Yoshida Y."/>
            <person name="Fujiwara T."/>
            <person name="Takio S."/>
            <person name="Tamura K."/>
            <person name="Chung S.J."/>
            <person name="Nakamura S."/>
            <person name="Kuroiwa H."/>
            <person name="Tanaka K."/>
            <person name="Sato N."/>
            <person name="Kuroiwa T."/>
        </authorList>
    </citation>
    <scope>NUCLEOTIDE SEQUENCE [LARGE SCALE GENOMIC DNA]</scope>
    <source>
        <strain evidence="4 5">10D</strain>
    </source>
</reference>
<dbReference type="RefSeq" id="XP_005537944.1">
    <property type="nucleotide sequence ID" value="XM_005537887.1"/>
</dbReference>
<evidence type="ECO:0000313" key="5">
    <source>
        <dbReference type="Proteomes" id="UP000007014"/>
    </source>
</evidence>
<dbReference type="GO" id="GO:0016791">
    <property type="term" value="F:phosphatase activity"/>
    <property type="evidence" value="ECO:0007669"/>
    <property type="project" value="TreeGrafter"/>
</dbReference>
<dbReference type="EMBL" id="AP006498">
    <property type="protein sequence ID" value="BAM81908.1"/>
    <property type="molecule type" value="Genomic_DNA"/>
</dbReference>
<dbReference type="Gramene" id="CMP314CT">
    <property type="protein sequence ID" value="CMP314CT"/>
    <property type="gene ID" value="CMP314C"/>
</dbReference>
<dbReference type="InterPro" id="IPR029021">
    <property type="entry name" value="Prot-tyrosine_phosphatase-like"/>
</dbReference>
<comment type="subcellular location">
    <subcellularLocation>
        <location evidence="1">Cytoplasm</location>
    </subcellularLocation>
</comment>
<dbReference type="CDD" id="cd14501">
    <property type="entry name" value="PFA-DSP"/>
    <property type="match status" value="1"/>
</dbReference>
<keyword evidence="5" id="KW-1185">Reference proteome</keyword>
<dbReference type="OrthoDB" id="6375174at2759"/>
<evidence type="ECO:0000256" key="1">
    <source>
        <dbReference type="ARBA" id="ARBA00004496"/>
    </source>
</evidence>
<evidence type="ECO:0000256" key="3">
    <source>
        <dbReference type="ARBA" id="ARBA00022801"/>
    </source>
</evidence>
<dbReference type="KEGG" id="cme:CYME_CMP314C"/>
<gene>
    <name evidence="4" type="ORF">CYME_CMP314C</name>
</gene>
<organism evidence="4 5">
    <name type="scientific">Cyanidioschyzon merolae (strain NIES-3377 / 10D)</name>
    <name type="common">Unicellular red alga</name>
    <dbReference type="NCBI Taxonomy" id="280699"/>
    <lineage>
        <taxon>Eukaryota</taxon>
        <taxon>Rhodophyta</taxon>
        <taxon>Bangiophyceae</taxon>
        <taxon>Cyanidiales</taxon>
        <taxon>Cyanidiaceae</taxon>
        <taxon>Cyanidioschyzon</taxon>
    </lineage>
</organism>
<dbReference type="GeneID" id="16995869"/>
<dbReference type="Gene3D" id="3.90.190.10">
    <property type="entry name" value="Protein tyrosine phosphatase superfamily"/>
    <property type="match status" value="1"/>
</dbReference>
<reference evidence="4 5" key="1">
    <citation type="journal article" date="2004" name="Nature">
        <title>Genome sequence of the ultrasmall unicellular red alga Cyanidioschyzon merolae 10D.</title>
        <authorList>
            <person name="Matsuzaki M."/>
            <person name="Misumi O."/>
            <person name="Shin-i T."/>
            <person name="Maruyama S."/>
            <person name="Takahara M."/>
            <person name="Miyagishima S."/>
            <person name="Mori T."/>
            <person name="Nishida K."/>
            <person name="Yagisawa F."/>
            <person name="Nishida K."/>
            <person name="Yoshida Y."/>
            <person name="Nishimura Y."/>
            <person name="Nakao S."/>
            <person name="Kobayashi T."/>
            <person name="Momoyama Y."/>
            <person name="Higashiyama T."/>
            <person name="Minoda A."/>
            <person name="Sano M."/>
            <person name="Nomoto H."/>
            <person name="Oishi K."/>
            <person name="Hayashi H."/>
            <person name="Ohta F."/>
            <person name="Nishizaka S."/>
            <person name="Haga S."/>
            <person name="Miura S."/>
            <person name="Morishita T."/>
            <person name="Kabeya Y."/>
            <person name="Terasawa K."/>
            <person name="Suzuki Y."/>
            <person name="Ishii Y."/>
            <person name="Asakawa S."/>
            <person name="Takano H."/>
            <person name="Ohta N."/>
            <person name="Kuroiwa H."/>
            <person name="Tanaka K."/>
            <person name="Shimizu N."/>
            <person name="Sugano S."/>
            <person name="Sato N."/>
            <person name="Nozaki H."/>
            <person name="Ogasawara N."/>
            <person name="Kohara Y."/>
            <person name="Kuroiwa T."/>
        </authorList>
    </citation>
    <scope>NUCLEOTIDE SEQUENCE [LARGE SCALE GENOMIC DNA]</scope>
    <source>
        <strain evidence="4 5">10D</strain>
    </source>
</reference>
<dbReference type="AlphaFoldDB" id="M1VKB3"/>
<dbReference type="STRING" id="280699.M1VKB3"/>
<evidence type="ECO:0000313" key="4">
    <source>
        <dbReference type="EMBL" id="BAM81908.1"/>
    </source>
</evidence>
<dbReference type="HOGENOM" id="CLU_088090_0_0_1"/>
<dbReference type="OMA" id="GMATWKP"/>
<dbReference type="GO" id="GO:0005737">
    <property type="term" value="C:cytoplasm"/>
    <property type="evidence" value="ECO:0007669"/>
    <property type="project" value="UniProtKB-SubCell"/>
</dbReference>
<name>M1VKB3_CYAM1</name>
<dbReference type="PANTHER" id="PTHR31126">
    <property type="entry name" value="TYROSINE-PROTEIN PHOSPHATASE"/>
    <property type="match status" value="1"/>
</dbReference>
<protein>
    <submittedName>
        <fullName evidence="4">Similar to tyrosine phosphatase Oca1p</fullName>
    </submittedName>
</protein>
<keyword evidence="3" id="KW-0378">Hydrolase</keyword>
<dbReference type="PANTHER" id="PTHR31126:SF18">
    <property type="entry name" value="PROTEIN-TYROSINE-PHOSPHATASE"/>
    <property type="match status" value="1"/>
</dbReference>
<dbReference type="InterPro" id="IPR004861">
    <property type="entry name" value="Siw14-like"/>
</dbReference>
<evidence type="ECO:0000256" key="2">
    <source>
        <dbReference type="ARBA" id="ARBA00022490"/>
    </source>
</evidence>
<dbReference type="SUPFAM" id="SSF52799">
    <property type="entry name" value="(Phosphotyrosine protein) phosphatases II"/>
    <property type="match status" value="1"/>
</dbReference>
<dbReference type="Pfam" id="PF03162">
    <property type="entry name" value="Y_phosphatase2"/>
    <property type="match status" value="1"/>
</dbReference>
<dbReference type="FunFam" id="3.90.190.10:FF:000035">
    <property type="entry name" value="Tyrosine phosphatase, putative"/>
    <property type="match status" value="1"/>
</dbReference>
<proteinExistence type="predicted"/>